<accession>A0A367ZSD5</accession>
<dbReference type="Proteomes" id="UP000252355">
    <property type="component" value="Unassembled WGS sequence"/>
</dbReference>
<feature type="compositionally biased region" description="Polar residues" evidence="2">
    <location>
        <begin position="153"/>
        <end position="167"/>
    </location>
</feature>
<evidence type="ECO:0000256" key="2">
    <source>
        <dbReference type="SAM" id="MobiDB-lite"/>
    </source>
</evidence>
<comment type="caution">
    <text evidence="4">The sequence shown here is derived from an EMBL/GenBank/DDBJ whole genome shotgun (WGS) entry which is preliminary data.</text>
</comment>
<dbReference type="AlphaFoldDB" id="A0A367ZSD5"/>
<name>A0A367ZSD5_9BACT</name>
<sequence>MAGTESPARSVRFRFKNPRYDRIVRLNTESIARTMGFDEDRVFDITLAVEEAYANALEHSVAAQTGAELELEIVYQLFPDRLVVTIQDSGCGFHAREQELVALSEETMALRGRGLGLIRTLSDHAEILSAPGLGTLIRITKFLPGQQGKPDPASQTVPAGQTAQAEQSAVAARTDQVGSDRGAPPRRAGRARSSSRQATAVGRKA</sequence>
<dbReference type="InterPro" id="IPR003594">
    <property type="entry name" value="HATPase_dom"/>
</dbReference>
<dbReference type="PANTHER" id="PTHR35526">
    <property type="entry name" value="ANTI-SIGMA-F FACTOR RSBW-RELATED"/>
    <property type="match status" value="1"/>
</dbReference>
<evidence type="ECO:0000259" key="3">
    <source>
        <dbReference type="Pfam" id="PF13581"/>
    </source>
</evidence>
<dbReference type="InterPro" id="IPR036890">
    <property type="entry name" value="HATPase_C_sf"/>
</dbReference>
<evidence type="ECO:0000313" key="4">
    <source>
        <dbReference type="EMBL" id="RCK81055.1"/>
    </source>
</evidence>
<evidence type="ECO:0000256" key="1">
    <source>
        <dbReference type="ARBA" id="ARBA00022527"/>
    </source>
</evidence>
<dbReference type="CDD" id="cd16936">
    <property type="entry name" value="HATPase_RsbW-like"/>
    <property type="match status" value="1"/>
</dbReference>
<keyword evidence="4" id="KW-0808">Transferase</keyword>
<dbReference type="SUPFAM" id="SSF55874">
    <property type="entry name" value="ATPase domain of HSP90 chaperone/DNA topoisomerase II/histidine kinase"/>
    <property type="match status" value="1"/>
</dbReference>
<reference evidence="4 5" key="1">
    <citation type="submission" date="2018-05" db="EMBL/GenBank/DDBJ databases">
        <title>A metagenomic window into the 2 km-deep terrestrial subsurface aquifer revealed taxonomically and functionally diverse microbial community comprising novel uncultured bacterial lineages.</title>
        <authorList>
            <person name="Kadnikov V.V."/>
            <person name="Mardanov A.V."/>
            <person name="Beletsky A.V."/>
            <person name="Banks D."/>
            <person name="Pimenov N.V."/>
            <person name="Frank Y.A."/>
            <person name="Karnachuk O.V."/>
            <person name="Ravin N.V."/>
        </authorList>
    </citation>
    <scope>NUCLEOTIDE SEQUENCE [LARGE SCALE GENOMIC DNA]</scope>
    <source>
        <strain evidence="4">BY5</strain>
    </source>
</reference>
<keyword evidence="4" id="KW-0418">Kinase</keyword>
<dbReference type="Pfam" id="PF13581">
    <property type="entry name" value="HATPase_c_2"/>
    <property type="match status" value="1"/>
</dbReference>
<feature type="region of interest" description="Disordered" evidence="2">
    <location>
        <begin position="145"/>
        <end position="205"/>
    </location>
</feature>
<feature type="domain" description="Histidine kinase/HSP90-like ATPase" evidence="3">
    <location>
        <begin position="20"/>
        <end position="141"/>
    </location>
</feature>
<dbReference type="Gene3D" id="3.30.565.10">
    <property type="entry name" value="Histidine kinase-like ATPase, C-terminal domain"/>
    <property type="match status" value="1"/>
</dbReference>
<gene>
    <name evidence="4" type="ORF">OZSIB_2432</name>
</gene>
<dbReference type="PANTHER" id="PTHR35526:SF3">
    <property type="entry name" value="ANTI-SIGMA-F FACTOR RSBW"/>
    <property type="match status" value="1"/>
</dbReference>
<protein>
    <submittedName>
        <fullName evidence="4">Serine-protein kinase RsbW</fullName>
    </submittedName>
</protein>
<organism evidence="4 5">
    <name type="scientific">Candidatus Ozemobacter sibiricus</name>
    <dbReference type="NCBI Taxonomy" id="2268124"/>
    <lineage>
        <taxon>Bacteria</taxon>
        <taxon>Candidatus Ozemobacteria</taxon>
        <taxon>Candidatus Ozemobacterales</taxon>
        <taxon>Candidatus Ozemobacteraceae</taxon>
        <taxon>Candidatus Ozemobacter</taxon>
    </lineage>
</organism>
<evidence type="ECO:0000313" key="5">
    <source>
        <dbReference type="Proteomes" id="UP000252355"/>
    </source>
</evidence>
<dbReference type="GO" id="GO:0004674">
    <property type="term" value="F:protein serine/threonine kinase activity"/>
    <property type="evidence" value="ECO:0007669"/>
    <property type="project" value="UniProtKB-KW"/>
</dbReference>
<feature type="compositionally biased region" description="Low complexity" evidence="2">
    <location>
        <begin position="181"/>
        <end position="196"/>
    </location>
</feature>
<keyword evidence="1" id="KW-0723">Serine/threonine-protein kinase</keyword>
<proteinExistence type="predicted"/>
<dbReference type="InterPro" id="IPR050267">
    <property type="entry name" value="Anti-sigma-factor_SerPK"/>
</dbReference>
<dbReference type="EMBL" id="QOQW01000003">
    <property type="protein sequence ID" value="RCK81055.1"/>
    <property type="molecule type" value="Genomic_DNA"/>
</dbReference>